<evidence type="ECO:0000259" key="1">
    <source>
        <dbReference type="PROSITE" id="PS50844"/>
    </source>
</evidence>
<dbReference type="InterPro" id="IPR057736">
    <property type="entry name" value="SAF_PseI/NeuA/NeuB"/>
</dbReference>
<dbReference type="Gene3D" id="3.20.20.70">
    <property type="entry name" value="Aldolase class I"/>
    <property type="match status" value="1"/>
</dbReference>
<dbReference type="EMBL" id="CP016778">
    <property type="protein sequence ID" value="ASY22041.1"/>
    <property type="molecule type" value="Genomic_DNA"/>
</dbReference>
<evidence type="ECO:0000313" key="3">
    <source>
        <dbReference type="Proteomes" id="UP000217194"/>
    </source>
</evidence>
<gene>
    <name evidence="2" type="ORF">A1sIIB76_00155</name>
</gene>
<dbReference type="AlphaFoldDB" id="A0AAC9YV82"/>
<dbReference type="SUPFAM" id="SSF51269">
    <property type="entry name" value="AFP III-like domain"/>
    <property type="match status" value="1"/>
</dbReference>
<dbReference type="Gene3D" id="3.90.1210.10">
    <property type="entry name" value="Antifreeze-like/N-acetylneuraminic acid synthase C-terminal domain"/>
    <property type="match status" value="1"/>
</dbReference>
<organism evidence="2 3">
    <name type="scientific">Candidatus Planktophila versatilis</name>
    <dbReference type="NCBI Taxonomy" id="1884905"/>
    <lineage>
        <taxon>Bacteria</taxon>
        <taxon>Bacillati</taxon>
        <taxon>Actinomycetota</taxon>
        <taxon>Actinomycetes</taxon>
        <taxon>Candidatus Nanopelagicales</taxon>
        <taxon>Candidatus Nanopelagicaceae</taxon>
        <taxon>Candidatus Planktophila</taxon>
    </lineage>
</organism>
<dbReference type="CDD" id="cd11615">
    <property type="entry name" value="SAF_NeuB_like"/>
    <property type="match status" value="1"/>
</dbReference>
<dbReference type="InterPro" id="IPR013132">
    <property type="entry name" value="PseI/NeuA/B-like_N"/>
</dbReference>
<dbReference type="SUPFAM" id="SSF51569">
    <property type="entry name" value="Aldolase"/>
    <property type="match status" value="1"/>
</dbReference>
<dbReference type="InterPro" id="IPR051690">
    <property type="entry name" value="PseI-like"/>
</dbReference>
<reference evidence="2 3" key="1">
    <citation type="submission" date="2016-07" db="EMBL/GenBank/DDBJ databases">
        <title>High microdiversification within the ubiquitous acI lineage of Actinobacteria.</title>
        <authorList>
            <person name="Neuenschwander S.M."/>
            <person name="Salcher M."/>
            <person name="Ghai R."/>
            <person name="Pernthaler J."/>
        </authorList>
    </citation>
    <scope>NUCLEOTIDE SEQUENCE [LARGE SCALE GENOMIC DNA]</scope>
    <source>
        <strain evidence="2">MMS-IIB-76</strain>
    </source>
</reference>
<dbReference type="PROSITE" id="PS50844">
    <property type="entry name" value="AFP_LIKE"/>
    <property type="match status" value="1"/>
</dbReference>
<dbReference type="SMART" id="SM00858">
    <property type="entry name" value="SAF"/>
    <property type="match status" value="1"/>
</dbReference>
<dbReference type="InterPro" id="IPR036732">
    <property type="entry name" value="AFP_Neu5c_C_sf"/>
</dbReference>
<dbReference type="PANTHER" id="PTHR42966">
    <property type="entry name" value="N-ACETYLNEURAMINATE SYNTHASE"/>
    <property type="match status" value="1"/>
</dbReference>
<feature type="domain" description="AFP-like" evidence="1">
    <location>
        <begin position="297"/>
        <end position="356"/>
    </location>
</feature>
<sequence>MNVKFTNSNFDLFPKATYFIADIAANHDGSLDRAKALIKLAAESGANAAKFQNFRAETIVSSKGFQELGKKLTHQSKWTKDVVEVYKEAELPLEWTEELISTCVEFGIDYFTAPYDLDYIDYFRTKMPVFKIGSGDITYLESLNKIAATGLPVLLATGASSLEDVKLAVEILSQNSSQIVIMQCNTNYTGSEDNFKYLNLEVISQYKEIFPTCGLGLSDHTPGHISVLGAVTLGARFIEKHFTDDKSRPGPDHGFSLDPHDWKSMVGNTRILEKSLGDGSKKVEDNELEAQIVQRRALRFVSDLPRGHVISQGDLIALRPIPETGISPMDASLVLGKKIREQVKADELITFDKIDD</sequence>
<dbReference type="Pfam" id="PF03102">
    <property type="entry name" value="NeuB"/>
    <property type="match status" value="1"/>
</dbReference>
<dbReference type="Pfam" id="PF08666">
    <property type="entry name" value="SAF"/>
    <property type="match status" value="1"/>
</dbReference>
<dbReference type="InterPro" id="IPR013974">
    <property type="entry name" value="SAF"/>
</dbReference>
<name>A0AAC9YV82_9ACTN</name>
<accession>A0AAC9YV82</accession>
<protein>
    <submittedName>
        <fullName evidence="2">N-acetylneuraminate synthase</fullName>
    </submittedName>
</protein>
<dbReference type="Proteomes" id="UP000217194">
    <property type="component" value="Chromosome"/>
</dbReference>
<dbReference type="GO" id="GO:0016051">
    <property type="term" value="P:carbohydrate biosynthetic process"/>
    <property type="evidence" value="ECO:0007669"/>
    <property type="project" value="InterPro"/>
</dbReference>
<proteinExistence type="predicted"/>
<dbReference type="InterPro" id="IPR006190">
    <property type="entry name" value="SAF_AFP_Neu5Ac"/>
</dbReference>
<dbReference type="GO" id="GO:0047444">
    <property type="term" value="F:N-acylneuraminate-9-phosphate synthase activity"/>
    <property type="evidence" value="ECO:0007669"/>
    <property type="project" value="TreeGrafter"/>
</dbReference>
<dbReference type="InterPro" id="IPR013785">
    <property type="entry name" value="Aldolase_TIM"/>
</dbReference>
<dbReference type="PANTHER" id="PTHR42966:SF2">
    <property type="entry name" value="PSEUDAMINIC ACID SYNTHASE"/>
    <property type="match status" value="1"/>
</dbReference>
<evidence type="ECO:0000313" key="2">
    <source>
        <dbReference type="EMBL" id="ASY22041.1"/>
    </source>
</evidence>